<evidence type="ECO:0000256" key="7">
    <source>
        <dbReference type="ARBA" id="ARBA00022692"/>
    </source>
</evidence>
<evidence type="ECO:0000313" key="13">
    <source>
        <dbReference type="Proteomes" id="UP000076004"/>
    </source>
</evidence>
<comment type="function">
    <text evidence="11">Mannosyltransferase involved in glycosylphosphatidylinositol-anchor biosynthesis.</text>
</comment>
<comment type="similarity">
    <text evidence="3 11">Belongs to the PIGV family.</text>
</comment>
<dbReference type="VEuPathDB" id="PlasmoDB:PGABG01_1245700"/>
<protein>
    <recommendedName>
        <fullName evidence="11">GPI mannosyltransferase 2</fullName>
        <ecNumber evidence="11">2.4.1.-</ecNumber>
    </recommendedName>
</protein>
<evidence type="ECO:0000256" key="2">
    <source>
        <dbReference type="ARBA" id="ARBA00004687"/>
    </source>
</evidence>
<dbReference type="GO" id="GO:0004376">
    <property type="term" value="F:GPI mannosyltransferase activity"/>
    <property type="evidence" value="ECO:0007669"/>
    <property type="project" value="InterPro"/>
</dbReference>
<feature type="transmembrane region" description="Helical" evidence="11">
    <location>
        <begin position="426"/>
        <end position="444"/>
    </location>
</feature>
<feature type="transmembrane region" description="Helical" evidence="11">
    <location>
        <begin position="249"/>
        <end position="266"/>
    </location>
</feature>
<accession>A0A151LH19</accession>
<reference evidence="12 13" key="1">
    <citation type="journal article" date="2016" name="Nat. Commun.">
        <title>Genomes of cryptic chimpanzee Plasmodium species reveal key evolutionary events leading to human malaria.</title>
        <authorList>
            <person name="Sundararaman S.A."/>
            <person name="Plenderleith L.J."/>
            <person name="Liu W."/>
            <person name="Loy D.E."/>
            <person name="Learn G.H."/>
            <person name="Li Y."/>
            <person name="Shaw K.S."/>
            <person name="Ayouba A."/>
            <person name="Peeters M."/>
            <person name="Speede S."/>
            <person name="Shaw G.M."/>
            <person name="Bushman F.D."/>
            <person name="Brisson D."/>
            <person name="Rayner J.C."/>
            <person name="Sharp P.M."/>
            <person name="Hahn B.H."/>
        </authorList>
    </citation>
    <scope>NUCLEOTIDE SEQUENCE [LARGE SCALE GENOMIC DNA]</scope>
    <source>
        <strain evidence="12 13">SY75</strain>
    </source>
</reference>
<evidence type="ECO:0000256" key="8">
    <source>
        <dbReference type="ARBA" id="ARBA00022824"/>
    </source>
</evidence>
<feature type="transmembrane region" description="Helical" evidence="11">
    <location>
        <begin position="23"/>
        <end position="47"/>
    </location>
</feature>
<organism evidence="12 13">
    <name type="scientific">Plasmodium gaboni</name>
    <dbReference type="NCBI Taxonomy" id="647221"/>
    <lineage>
        <taxon>Eukaryota</taxon>
        <taxon>Sar</taxon>
        <taxon>Alveolata</taxon>
        <taxon>Apicomplexa</taxon>
        <taxon>Aconoidasida</taxon>
        <taxon>Haemosporida</taxon>
        <taxon>Plasmodiidae</taxon>
        <taxon>Plasmodium</taxon>
        <taxon>Plasmodium (Laverania)</taxon>
    </lineage>
</organism>
<evidence type="ECO:0000256" key="4">
    <source>
        <dbReference type="ARBA" id="ARBA00022502"/>
    </source>
</evidence>
<keyword evidence="5 11" id="KW-0328">Glycosyltransferase</keyword>
<name>A0A151LH19_9APIC</name>
<dbReference type="EC" id="2.4.1.-" evidence="11"/>
<dbReference type="Proteomes" id="UP000076004">
    <property type="component" value="Chromosome 12"/>
</dbReference>
<comment type="caution">
    <text evidence="12">The sequence shown here is derived from an EMBL/GenBank/DDBJ whole genome shotgun (WGS) entry which is preliminary data.</text>
</comment>
<evidence type="ECO:0000313" key="12">
    <source>
        <dbReference type="EMBL" id="KYN98254.1"/>
    </source>
</evidence>
<evidence type="ECO:0000256" key="1">
    <source>
        <dbReference type="ARBA" id="ARBA00004477"/>
    </source>
</evidence>
<feature type="transmembrane region" description="Helical" evidence="11">
    <location>
        <begin position="456"/>
        <end position="477"/>
    </location>
</feature>
<keyword evidence="8 11" id="KW-0256">Endoplasmic reticulum</keyword>
<sequence length="533" mass="64642">MHKEIKEEKKELNTIPKYKNNTIFYISLICIISILSRIFCIINTVIWSKVIRPYKFSNNLLCEEKNGESILWNMLKCFSYWDGEYFLRLSLNGTEYNYEQNHAFFPTLPLIIIYIKKILTKYYVYELTNCVIHILIMLVLNNFFFLIATIGIFVYSLIHFKNENYDLHEFKISSRKQHNCYYSYKINNVKESYRFSFFISILYAFSIGNIHASSFYNESIFSCFSIWGFNFLQLCLYSQKKKKQEKKIYIYEILCILCFAICSFFRSNGILFLIPVFFFNIQSCEFFQKYLQEVPKKDKGKSETMILFNHFNNKFKLLTFIIHWIKALIEAIIIVLPFFIFQLYAYNLYCTEKSELLKEENKKFYVFFFNLFKDPNKYVNMWNNKKSLLINRPWCNNIFPFIYNYIQYKYWDVKIFKCLFSPNFNILYSAPVYFISFHCIYTFIKKNKCTYNKLSLLNHHLWGDVIHLFVLSLYILLCAHTEIILRLIISCPMFYLHYGYLLRYFEKWNYLFFINLLYFFVGPALFGTYIAWT</sequence>
<keyword evidence="4 11" id="KW-0337">GPI-anchor biosynthesis</keyword>
<evidence type="ECO:0000256" key="11">
    <source>
        <dbReference type="RuleBase" id="RU363112"/>
    </source>
</evidence>
<keyword evidence="9 11" id="KW-1133">Transmembrane helix</keyword>
<dbReference type="UniPathway" id="UPA00196"/>
<keyword evidence="6 11" id="KW-0808">Transferase</keyword>
<dbReference type="RefSeq" id="XP_018640893.1">
    <property type="nucleotide sequence ID" value="XM_018787028.1"/>
</dbReference>
<comment type="pathway">
    <text evidence="2 11">Glycolipid biosynthesis; glycosylphosphatidylinositol-anchor biosynthesis.</text>
</comment>
<evidence type="ECO:0000256" key="9">
    <source>
        <dbReference type="ARBA" id="ARBA00022989"/>
    </source>
</evidence>
<dbReference type="PANTHER" id="PTHR12468">
    <property type="entry name" value="GPI MANNOSYLTRANSFERASE 2"/>
    <property type="match status" value="1"/>
</dbReference>
<feature type="transmembrane region" description="Helical" evidence="11">
    <location>
        <begin position="508"/>
        <end position="532"/>
    </location>
</feature>
<evidence type="ECO:0000256" key="3">
    <source>
        <dbReference type="ARBA" id="ARBA00008698"/>
    </source>
</evidence>
<feature type="transmembrane region" description="Helical" evidence="11">
    <location>
        <begin position="324"/>
        <end position="346"/>
    </location>
</feature>
<evidence type="ECO:0000256" key="10">
    <source>
        <dbReference type="ARBA" id="ARBA00023136"/>
    </source>
</evidence>
<dbReference type="PANTHER" id="PTHR12468:SF2">
    <property type="entry name" value="GPI MANNOSYLTRANSFERASE 2"/>
    <property type="match status" value="1"/>
</dbReference>
<evidence type="ECO:0000256" key="5">
    <source>
        <dbReference type="ARBA" id="ARBA00022676"/>
    </source>
</evidence>
<dbReference type="GO" id="GO:0005789">
    <property type="term" value="C:endoplasmic reticulum membrane"/>
    <property type="evidence" value="ECO:0007669"/>
    <property type="project" value="UniProtKB-SubCell"/>
</dbReference>
<evidence type="ECO:0000256" key="6">
    <source>
        <dbReference type="ARBA" id="ARBA00022679"/>
    </source>
</evidence>
<dbReference type="GO" id="GO:0031501">
    <property type="term" value="C:mannosyltransferase complex"/>
    <property type="evidence" value="ECO:0007669"/>
    <property type="project" value="TreeGrafter"/>
</dbReference>
<keyword evidence="7 11" id="KW-0812">Transmembrane</keyword>
<feature type="transmembrane region" description="Helical" evidence="11">
    <location>
        <begin position="131"/>
        <end position="158"/>
    </location>
</feature>
<dbReference type="AlphaFoldDB" id="A0A151LH19"/>
<dbReference type="KEGG" id="pgab:PGSY75_1247300"/>
<feature type="transmembrane region" description="Helical" evidence="11">
    <location>
        <begin position="195"/>
        <end position="213"/>
    </location>
</feature>
<dbReference type="GO" id="GO:0000009">
    <property type="term" value="F:alpha-1,6-mannosyltransferase activity"/>
    <property type="evidence" value="ECO:0007669"/>
    <property type="project" value="InterPro"/>
</dbReference>
<dbReference type="EMBL" id="LVLB01000013">
    <property type="protein sequence ID" value="KYN98254.1"/>
    <property type="molecule type" value="Genomic_DNA"/>
</dbReference>
<gene>
    <name evidence="12" type="ORF">PGSY75_1247300</name>
</gene>
<keyword evidence="10 11" id="KW-0472">Membrane</keyword>
<dbReference type="GO" id="GO:0006506">
    <property type="term" value="P:GPI anchor biosynthetic process"/>
    <property type="evidence" value="ECO:0007669"/>
    <property type="project" value="UniProtKB-UniPathway"/>
</dbReference>
<dbReference type="InterPro" id="IPR007315">
    <property type="entry name" value="PIG-V/Gpi18"/>
</dbReference>
<feature type="transmembrane region" description="Helical" evidence="11">
    <location>
        <begin position="483"/>
        <end position="501"/>
    </location>
</feature>
<comment type="subcellular location">
    <subcellularLocation>
        <location evidence="1 11">Endoplasmic reticulum membrane</location>
        <topology evidence="1 11">Multi-pass membrane protein</topology>
    </subcellularLocation>
</comment>
<dbReference type="Pfam" id="PF04188">
    <property type="entry name" value="Mannosyl_trans2"/>
    <property type="match status" value="2"/>
</dbReference>
<dbReference type="GeneID" id="29777621"/>
<dbReference type="VEuPathDB" id="PlasmoDB:PGSY75_1247300"/>
<proteinExistence type="inferred from homology"/>